<feature type="domain" description="OmpR/PhoB-type" evidence="4">
    <location>
        <begin position="1"/>
        <end position="98"/>
    </location>
</feature>
<dbReference type="GO" id="GO:0003677">
    <property type="term" value="F:DNA binding"/>
    <property type="evidence" value="ECO:0007669"/>
    <property type="project" value="UniProtKB-UniRule"/>
</dbReference>
<protein>
    <submittedName>
        <fullName evidence="5">Winged helix-turn-helix domain-containing protein</fullName>
    </submittedName>
</protein>
<organism evidence="5 6">
    <name type="scientific">Opacimonas viscosa</name>
    <dbReference type="NCBI Taxonomy" id="2961944"/>
    <lineage>
        <taxon>Bacteria</taxon>
        <taxon>Pseudomonadati</taxon>
        <taxon>Pseudomonadota</taxon>
        <taxon>Gammaproteobacteria</taxon>
        <taxon>Alteromonadales</taxon>
        <taxon>Alteromonadaceae</taxon>
        <taxon>Opacimonas</taxon>
    </lineage>
</organism>
<dbReference type="InterPro" id="IPR001867">
    <property type="entry name" value="OmpR/PhoB-type_DNA-bd"/>
</dbReference>
<feature type="transmembrane region" description="Helical" evidence="3">
    <location>
        <begin position="131"/>
        <end position="149"/>
    </location>
</feature>
<sequence>MTQLQSGLLLDEALNTVAFKNKNAQLEQKQFELLLYLLNSSNQLVNKEDIHRHVWQQTIVSDSALSRNVGALRRAFEALEITHISLTVKPKKGYILNVTPLEDDGYIEDEPQDASSPPSIELSQLFNTKQTIVVIAFLVIVIGLLSILYDHDDGQITALPIISEAITNQSVSNSTVAIDSKGEFVSFIQYEDGVSYSNNSDGYSTIIREGKTVERYRIKGWVKDFVFTENYLSAHKLLDNKCLIYVQHLTDVNDSTTIPCEDHVGGSAMAYLSDKKLIFSDGDGSANYLYTVDLVNHSMRKSFTTPNNVRDIYSIRVSPQLDKLAFLALTYQGGISLFVGENNSITEFSEIRLETVPITIQWLNNHTIAYIDKKNALLVAHTAQSLEVNYYSLGDKNLTGYFSTNKGDILVSYITGQQYNYSIINQNNVRLPELSFSTQLSLVSIKDEVIYFVEENAGVSNVLARDDLGQLQLSFYEHKNSILDYKISGSAIIVATEHSVDVWEDNVLIKSYDNAVDHIIGGTDITQLFAFKEGNLLGLNESGIDIYVNNVASAYAAKSNIWLTFTDKPGIYVRNNKVKTLYSNGACGGMFAHIKYVDEKGLYCLLKDGPEALFYVDFLTNTESLIETDGPVIAVHNNHILTKTMDTQIIHLGMLSMPKLQ</sequence>
<evidence type="ECO:0000256" key="2">
    <source>
        <dbReference type="PROSITE-ProRule" id="PRU01091"/>
    </source>
</evidence>
<dbReference type="Gene3D" id="1.10.10.10">
    <property type="entry name" value="Winged helix-like DNA-binding domain superfamily/Winged helix DNA-binding domain"/>
    <property type="match status" value="1"/>
</dbReference>
<accession>A0AA41WZX2</accession>
<evidence type="ECO:0000256" key="1">
    <source>
        <dbReference type="ARBA" id="ARBA00023125"/>
    </source>
</evidence>
<dbReference type="EMBL" id="JANATA010000024">
    <property type="protein sequence ID" value="MCP3429567.1"/>
    <property type="molecule type" value="Genomic_DNA"/>
</dbReference>
<gene>
    <name evidence="5" type="ORF">NLF92_11485</name>
</gene>
<dbReference type="Proteomes" id="UP001165413">
    <property type="component" value="Unassembled WGS sequence"/>
</dbReference>
<dbReference type="SUPFAM" id="SSF69322">
    <property type="entry name" value="Tricorn protease domain 2"/>
    <property type="match status" value="1"/>
</dbReference>
<dbReference type="Pfam" id="PF00486">
    <property type="entry name" value="Trans_reg_C"/>
    <property type="match status" value="1"/>
</dbReference>
<dbReference type="SUPFAM" id="SSF46894">
    <property type="entry name" value="C-terminal effector domain of the bipartite response regulators"/>
    <property type="match status" value="1"/>
</dbReference>
<keyword evidence="3" id="KW-0812">Transmembrane</keyword>
<keyword evidence="1 2" id="KW-0238">DNA-binding</keyword>
<evidence type="ECO:0000313" key="6">
    <source>
        <dbReference type="Proteomes" id="UP001165413"/>
    </source>
</evidence>
<dbReference type="GO" id="GO:0006355">
    <property type="term" value="P:regulation of DNA-templated transcription"/>
    <property type="evidence" value="ECO:0007669"/>
    <property type="project" value="InterPro"/>
</dbReference>
<name>A0AA41WZX2_9ALTE</name>
<dbReference type="InterPro" id="IPR016032">
    <property type="entry name" value="Sig_transdc_resp-reg_C-effctor"/>
</dbReference>
<evidence type="ECO:0000259" key="4">
    <source>
        <dbReference type="PROSITE" id="PS51755"/>
    </source>
</evidence>
<dbReference type="SMART" id="SM00862">
    <property type="entry name" value="Trans_reg_C"/>
    <property type="match status" value="1"/>
</dbReference>
<evidence type="ECO:0000256" key="3">
    <source>
        <dbReference type="SAM" id="Phobius"/>
    </source>
</evidence>
<evidence type="ECO:0000313" key="5">
    <source>
        <dbReference type="EMBL" id="MCP3429567.1"/>
    </source>
</evidence>
<dbReference type="RefSeq" id="WP_254102077.1">
    <property type="nucleotide sequence ID" value="NZ_JANATA010000024.1"/>
</dbReference>
<dbReference type="GO" id="GO:0000160">
    <property type="term" value="P:phosphorelay signal transduction system"/>
    <property type="evidence" value="ECO:0007669"/>
    <property type="project" value="InterPro"/>
</dbReference>
<dbReference type="PROSITE" id="PS51755">
    <property type="entry name" value="OMPR_PHOB"/>
    <property type="match status" value="1"/>
</dbReference>
<comment type="caution">
    <text evidence="5">The sequence shown here is derived from an EMBL/GenBank/DDBJ whole genome shotgun (WGS) entry which is preliminary data.</text>
</comment>
<keyword evidence="3" id="KW-1133">Transmembrane helix</keyword>
<dbReference type="InterPro" id="IPR036388">
    <property type="entry name" value="WH-like_DNA-bd_sf"/>
</dbReference>
<dbReference type="AlphaFoldDB" id="A0AA41WZX2"/>
<keyword evidence="3" id="KW-0472">Membrane</keyword>
<feature type="DNA-binding region" description="OmpR/PhoB-type" evidence="2">
    <location>
        <begin position="1"/>
        <end position="98"/>
    </location>
</feature>
<proteinExistence type="predicted"/>
<keyword evidence="6" id="KW-1185">Reference proteome</keyword>
<reference evidence="5" key="1">
    <citation type="submission" date="2022-07" db="EMBL/GenBank/DDBJ databases">
        <title>Characterization of the Novel Bacterium Alteromonas immobilis LMIT006 and Alteromonas gregis LMIT007.</title>
        <authorList>
            <person name="Lin X."/>
        </authorList>
    </citation>
    <scope>NUCLEOTIDE SEQUENCE</scope>
    <source>
        <strain evidence="5">LMIT007</strain>
    </source>
</reference>